<keyword evidence="1 3" id="KW-0807">Transducer</keyword>
<feature type="transmembrane region" description="Helical" evidence="5">
    <location>
        <begin position="12"/>
        <end position="33"/>
    </location>
</feature>
<dbReference type="SMART" id="SM00283">
    <property type="entry name" value="MA"/>
    <property type="match status" value="1"/>
</dbReference>
<evidence type="ECO:0000256" key="1">
    <source>
        <dbReference type="ARBA" id="ARBA00023224"/>
    </source>
</evidence>
<dbReference type="InterPro" id="IPR004089">
    <property type="entry name" value="MCPsignal_dom"/>
</dbReference>
<organism evidence="7 8">
    <name type="scientific">Eilatimonas milleporae</name>
    <dbReference type="NCBI Taxonomy" id="911205"/>
    <lineage>
        <taxon>Bacteria</taxon>
        <taxon>Pseudomonadati</taxon>
        <taxon>Pseudomonadota</taxon>
        <taxon>Alphaproteobacteria</taxon>
        <taxon>Kordiimonadales</taxon>
        <taxon>Kordiimonadaceae</taxon>
        <taxon>Eilatimonas</taxon>
    </lineage>
</organism>
<name>A0A3M0CI10_9PROT</name>
<dbReference type="AlphaFoldDB" id="A0A3M0CI10"/>
<comment type="caution">
    <text evidence="7">The sequence shown here is derived from an EMBL/GenBank/DDBJ whole genome shotgun (WGS) entry which is preliminary data.</text>
</comment>
<dbReference type="RefSeq" id="WP_121937759.1">
    <property type="nucleotide sequence ID" value="NZ_REFR01000010.1"/>
</dbReference>
<proteinExistence type="inferred from homology"/>
<comment type="similarity">
    <text evidence="2">Belongs to the methyl-accepting chemotaxis (MCP) protein family.</text>
</comment>
<evidence type="ECO:0000256" key="2">
    <source>
        <dbReference type="ARBA" id="ARBA00029447"/>
    </source>
</evidence>
<evidence type="ECO:0000313" key="8">
    <source>
        <dbReference type="Proteomes" id="UP000271227"/>
    </source>
</evidence>
<dbReference type="GO" id="GO:0016020">
    <property type="term" value="C:membrane"/>
    <property type="evidence" value="ECO:0007669"/>
    <property type="project" value="InterPro"/>
</dbReference>
<dbReference type="PANTHER" id="PTHR32089">
    <property type="entry name" value="METHYL-ACCEPTING CHEMOTAXIS PROTEIN MCPB"/>
    <property type="match status" value="1"/>
</dbReference>
<dbReference type="PRINTS" id="PR00260">
    <property type="entry name" value="CHEMTRNSDUCR"/>
</dbReference>
<evidence type="ECO:0000259" key="6">
    <source>
        <dbReference type="PROSITE" id="PS50111"/>
    </source>
</evidence>
<evidence type="ECO:0000256" key="5">
    <source>
        <dbReference type="SAM" id="Phobius"/>
    </source>
</evidence>
<accession>A0A3M0CI10</accession>
<dbReference type="GO" id="GO:0007165">
    <property type="term" value="P:signal transduction"/>
    <property type="evidence" value="ECO:0007669"/>
    <property type="project" value="UniProtKB-KW"/>
</dbReference>
<dbReference type="InterPro" id="IPR004090">
    <property type="entry name" value="Chemotax_Me-accpt_rcpt"/>
</dbReference>
<gene>
    <name evidence="7" type="ORF">BXY39_1020</name>
</gene>
<reference evidence="7 8" key="1">
    <citation type="submission" date="2018-10" db="EMBL/GenBank/DDBJ databases">
        <title>Genomic Encyclopedia of Archaeal and Bacterial Type Strains, Phase II (KMG-II): from individual species to whole genera.</title>
        <authorList>
            <person name="Goeker M."/>
        </authorList>
    </citation>
    <scope>NUCLEOTIDE SEQUENCE [LARGE SCALE GENOMIC DNA]</scope>
    <source>
        <strain evidence="7 8">DSM 25217</strain>
    </source>
</reference>
<keyword evidence="5" id="KW-0472">Membrane</keyword>
<evidence type="ECO:0000256" key="3">
    <source>
        <dbReference type="PROSITE-ProRule" id="PRU00284"/>
    </source>
</evidence>
<feature type="coiled-coil region" evidence="4">
    <location>
        <begin position="187"/>
        <end position="243"/>
    </location>
</feature>
<feature type="transmembrane region" description="Helical" evidence="5">
    <location>
        <begin position="114"/>
        <end position="136"/>
    </location>
</feature>
<dbReference type="GO" id="GO:0006935">
    <property type="term" value="P:chemotaxis"/>
    <property type="evidence" value="ECO:0007669"/>
    <property type="project" value="InterPro"/>
</dbReference>
<keyword evidence="8" id="KW-1185">Reference proteome</keyword>
<sequence>MTTLDDLRNTVCRYLIVLLWAQVPVAILAGLLIGSGATWLATAFVAILAAVPTALARRNGASETTHQFVGVSYMIQIGVLIALFAGHPWQIDMHMYFFAGLAILAAYSRWRVILYAAATVALHHVILNFTLPSLIFPDGADLFRVVLHAVVVVLESAALIWVTNQIETLFSASDSARQQALEAAEIAAERERDAEEAAVEARQATEEAEAAQREVQAANAQAMKMEEMQKANARAERQRTAEDFEASIAAIAREFAGAAQNLSERSNLLDRLSGDGATALESVMNATQSASANVQTVAASTEELSASVAEIAGQVTQSNSTAQQAVEKANATNDNVSQLSEEADSIGTVVSLISDIAAQTNLLALNATIEAARAGEAGKGFAVVASEVKSLANESAKAADEIQRRISSMQDATGNAVSAIAEIRTIIEELSKNAASIAASVEEQDAATREIARGATTAADESRSAFSAIETIRGNIDETRATTGELSGSAEAMEALSGDLKTRSEAFVQSLTAA</sequence>
<dbReference type="InParanoid" id="A0A3M0CI10"/>
<dbReference type="OrthoDB" id="354287at2"/>
<dbReference type="SUPFAM" id="SSF58104">
    <property type="entry name" value="Methyl-accepting chemotaxis protein (MCP) signaling domain"/>
    <property type="match status" value="1"/>
</dbReference>
<keyword evidence="5" id="KW-1133">Transmembrane helix</keyword>
<dbReference type="Proteomes" id="UP000271227">
    <property type="component" value="Unassembled WGS sequence"/>
</dbReference>
<feature type="transmembrane region" description="Helical" evidence="5">
    <location>
        <begin position="142"/>
        <end position="162"/>
    </location>
</feature>
<keyword evidence="4" id="KW-0175">Coiled coil</keyword>
<feature type="domain" description="Methyl-accepting transducer" evidence="6">
    <location>
        <begin position="251"/>
        <end position="494"/>
    </location>
</feature>
<dbReference type="EMBL" id="REFR01000010">
    <property type="protein sequence ID" value="RMB08387.1"/>
    <property type="molecule type" value="Genomic_DNA"/>
</dbReference>
<feature type="transmembrane region" description="Helical" evidence="5">
    <location>
        <begin position="39"/>
        <end position="56"/>
    </location>
</feature>
<keyword evidence="5" id="KW-0812">Transmembrane</keyword>
<feature type="transmembrane region" description="Helical" evidence="5">
    <location>
        <begin position="68"/>
        <end position="85"/>
    </location>
</feature>
<dbReference type="PANTHER" id="PTHR32089:SF112">
    <property type="entry name" value="LYSOZYME-LIKE PROTEIN-RELATED"/>
    <property type="match status" value="1"/>
</dbReference>
<evidence type="ECO:0000256" key="4">
    <source>
        <dbReference type="SAM" id="Coils"/>
    </source>
</evidence>
<dbReference type="Pfam" id="PF00015">
    <property type="entry name" value="MCPsignal"/>
    <property type="match status" value="1"/>
</dbReference>
<dbReference type="GO" id="GO:0004888">
    <property type="term" value="F:transmembrane signaling receptor activity"/>
    <property type="evidence" value="ECO:0007669"/>
    <property type="project" value="InterPro"/>
</dbReference>
<protein>
    <submittedName>
        <fullName evidence="7">Methyl-accepting chemotaxis protein</fullName>
    </submittedName>
</protein>
<dbReference type="Gene3D" id="1.10.287.950">
    <property type="entry name" value="Methyl-accepting chemotaxis protein"/>
    <property type="match status" value="1"/>
</dbReference>
<evidence type="ECO:0000313" key="7">
    <source>
        <dbReference type="EMBL" id="RMB08387.1"/>
    </source>
</evidence>
<dbReference type="PROSITE" id="PS50111">
    <property type="entry name" value="CHEMOTAXIS_TRANSDUC_2"/>
    <property type="match status" value="1"/>
</dbReference>